<feature type="domain" description="Palmitoyltransferase DHHC" evidence="12">
    <location>
        <begin position="174"/>
        <end position="296"/>
    </location>
</feature>
<dbReference type="GO" id="GO:0005794">
    <property type="term" value="C:Golgi apparatus"/>
    <property type="evidence" value="ECO:0007669"/>
    <property type="project" value="TreeGrafter"/>
</dbReference>
<dbReference type="Pfam" id="PF01529">
    <property type="entry name" value="DHHC"/>
    <property type="match status" value="1"/>
</dbReference>
<dbReference type="OrthoDB" id="4096362at2759"/>
<name>A0A830HNS5_9CHLO</name>
<dbReference type="AlphaFoldDB" id="A0A830HNS5"/>
<keyword evidence="7" id="KW-0564">Palmitate</keyword>
<sequence length="359" mass="38636">MPRAPAPGMLRVVNIPSCSCSWATPSRMGAGTTGRPFQSSVLSHTVTNGPVERVIRPWQGANRGPHIITAIVLFFVATSPVAFYEIGYASALAIAFYVLATSAVANLWTCRSVDPGAIDPKEEHDDVVVALWRGECVLPQKYHGYTKDYTGQFCRADAALGSVPRPLHVQGVHARYCATCHIWRPVGTSHCSLCGYCMRRFDHHCGVIGACVALHNHRFFASFLVSAGLGAMTYAAGCGINLARTGWPTAQDSWNAIGITSIVLCAIGVYASTIVFFGCAHCYLTIAGSTTKAHLTSNTRNLSKSISWLTRLFELWCAPIRPKTSVPPPNLSPEPTMPRATTAYAYVPPPAEVPADSPV</sequence>
<feature type="transmembrane region" description="Helical" evidence="11">
    <location>
        <begin position="66"/>
        <end position="83"/>
    </location>
</feature>
<keyword evidence="6 11" id="KW-0472">Membrane</keyword>
<evidence type="ECO:0000256" key="1">
    <source>
        <dbReference type="ARBA" id="ARBA00004127"/>
    </source>
</evidence>
<reference evidence="13" key="1">
    <citation type="submission" date="2020-10" db="EMBL/GenBank/DDBJ databases">
        <title>Unveiling of a novel bifunctional photoreceptor, Dualchrome1, isolated from a cosmopolitan green alga.</title>
        <authorList>
            <person name="Suzuki S."/>
            <person name="Kawachi M."/>
        </authorList>
    </citation>
    <scope>NUCLEOTIDE SEQUENCE</scope>
    <source>
        <strain evidence="13">NIES 2893</strain>
    </source>
</reference>
<dbReference type="PANTHER" id="PTHR22883">
    <property type="entry name" value="ZINC FINGER DHHC DOMAIN CONTAINING PROTEIN"/>
    <property type="match status" value="1"/>
</dbReference>
<evidence type="ECO:0000256" key="2">
    <source>
        <dbReference type="ARBA" id="ARBA00008574"/>
    </source>
</evidence>
<evidence type="ECO:0000313" key="14">
    <source>
        <dbReference type="Proteomes" id="UP000660262"/>
    </source>
</evidence>
<dbReference type="InterPro" id="IPR001594">
    <property type="entry name" value="Palmitoyltrfase_DHHC"/>
</dbReference>
<evidence type="ECO:0000256" key="10">
    <source>
        <dbReference type="ARBA" id="ARBA00048048"/>
    </source>
</evidence>
<evidence type="ECO:0000313" key="13">
    <source>
        <dbReference type="EMBL" id="GHP08363.1"/>
    </source>
</evidence>
<dbReference type="GO" id="GO:0005783">
    <property type="term" value="C:endoplasmic reticulum"/>
    <property type="evidence" value="ECO:0007669"/>
    <property type="project" value="TreeGrafter"/>
</dbReference>
<dbReference type="PROSITE" id="PS50216">
    <property type="entry name" value="DHHC"/>
    <property type="match status" value="1"/>
</dbReference>
<comment type="subcellular location">
    <subcellularLocation>
        <location evidence="1">Endomembrane system</location>
        <topology evidence="1">Multi-pass membrane protein</topology>
    </subcellularLocation>
</comment>
<feature type="transmembrane region" description="Helical" evidence="11">
    <location>
        <begin position="254"/>
        <end position="284"/>
    </location>
</feature>
<keyword evidence="5 11" id="KW-1133">Transmembrane helix</keyword>
<dbReference type="EMBL" id="BNJQ01000020">
    <property type="protein sequence ID" value="GHP08363.1"/>
    <property type="molecule type" value="Genomic_DNA"/>
</dbReference>
<feature type="transmembrane region" description="Helical" evidence="11">
    <location>
        <begin position="219"/>
        <end position="242"/>
    </location>
</feature>
<comment type="caution">
    <text evidence="13">The sequence shown here is derived from an EMBL/GenBank/DDBJ whole genome shotgun (WGS) entry which is preliminary data.</text>
</comment>
<comment type="catalytic activity">
    <reaction evidence="10 11">
        <text>L-cysteinyl-[protein] + hexadecanoyl-CoA = S-hexadecanoyl-L-cysteinyl-[protein] + CoA</text>
        <dbReference type="Rhea" id="RHEA:36683"/>
        <dbReference type="Rhea" id="RHEA-COMP:10131"/>
        <dbReference type="Rhea" id="RHEA-COMP:11032"/>
        <dbReference type="ChEBI" id="CHEBI:29950"/>
        <dbReference type="ChEBI" id="CHEBI:57287"/>
        <dbReference type="ChEBI" id="CHEBI:57379"/>
        <dbReference type="ChEBI" id="CHEBI:74151"/>
        <dbReference type="EC" id="2.3.1.225"/>
    </reaction>
</comment>
<evidence type="ECO:0000259" key="12">
    <source>
        <dbReference type="Pfam" id="PF01529"/>
    </source>
</evidence>
<evidence type="ECO:0000256" key="8">
    <source>
        <dbReference type="ARBA" id="ARBA00023288"/>
    </source>
</evidence>
<keyword evidence="8" id="KW-0449">Lipoprotein</keyword>
<gene>
    <name evidence="13" type="ORF">PPROV_000710200</name>
</gene>
<dbReference type="GO" id="GO:0019706">
    <property type="term" value="F:protein-cysteine S-palmitoyltransferase activity"/>
    <property type="evidence" value="ECO:0007669"/>
    <property type="project" value="UniProtKB-EC"/>
</dbReference>
<organism evidence="13 14">
    <name type="scientific">Pycnococcus provasolii</name>
    <dbReference type="NCBI Taxonomy" id="41880"/>
    <lineage>
        <taxon>Eukaryota</taxon>
        <taxon>Viridiplantae</taxon>
        <taxon>Chlorophyta</taxon>
        <taxon>Pseudoscourfieldiophyceae</taxon>
        <taxon>Pseudoscourfieldiales</taxon>
        <taxon>Pycnococcaceae</taxon>
        <taxon>Pycnococcus</taxon>
    </lineage>
</organism>
<feature type="transmembrane region" description="Helical" evidence="11">
    <location>
        <begin position="89"/>
        <end position="108"/>
    </location>
</feature>
<evidence type="ECO:0000256" key="9">
    <source>
        <dbReference type="ARBA" id="ARBA00023315"/>
    </source>
</evidence>
<evidence type="ECO:0000256" key="6">
    <source>
        <dbReference type="ARBA" id="ARBA00023136"/>
    </source>
</evidence>
<dbReference type="EC" id="2.3.1.225" evidence="11"/>
<comment type="similarity">
    <text evidence="2 11">Belongs to the DHHC palmitoyltransferase family.</text>
</comment>
<evidence type="ECO:0000256" key="11">
    <source>
        <dbReference type="RuleBase" id="RU079119"/>
    </source>
</evidence>
<keyword evidence="9 11" id="KW-0012">Acyltransferase</keyword>
<evidence type="ECO:0000256" key="5">
    <source>
        <dbReference type="ARBA" id="ARBA00022989"/>
    </source>
</evidence>
<comment type="domain">
    <text evidence="11">The DHHC domain is required for palmitoyltransferase activity.</text>
</comment>
<dbReference type="PANTHER" id="PTHR22883:SF43">
    <property type="entry name" value="PALMITOYLTRANSFERASE APP"/>
    <property type="match status" value="1"/>
</dbReference>
<proteinExistence type="inferred from homology"/>
<evidence type="ECO:0000256" key="4">
    <source>
        <dbReference type="ARBA" id="ARBA00022692"/>
    </source>
</evidence>
<dbReference type="InterPro" id="IPR039859">
    <property type="entry name" value="PFA4/ZDH16/20/ERF2-like"/>
</dbReference>
<evidence type="ECO:0000256" key="7">
    <source>
        <dbReference type="ARBA" id="ARBA00023139"/>
    </source>
</evidence>
<protein>
    <recommendedName>
        <fullName evidence="11">S-acyltransferase</fullName>
        <ecNumber evidence="11">2.3.1.225</ecNumber>
    </recommendedName>
    <alternativeName>
        <fullName evidence="11">Palmitoyltransferase</fullName>
    </alternativeName>
</protein>
<accession>A0A830HNS5</accession>
<evidence type="ECO:0000256" key="3">
    <source>
        <dbReference type="ARBA" id="ARBA00022679"/>
    </source>
</evidence>
<keyword evidence="3 11" id="KW-0808">Transferase</keyword>
<keyword evidence="14" id="KW-1185">Reference proteome</keyword>
<dbReference type="GO" id="GO:0006612">
    <property type="term" value="P:protein targeting to membrane"/>
    <property type="evidence" value="ECO:0007669"/>
    <property type="project" value="TreeGrafter"/>
</dbReference>
<keyword evidence="4 11" id="KW-0812">Transmembrane</keyword>
<dbReference type="Proteomes" id="UP000660262">
    <property type="component" value="Unassembled WGS sequence"/>
</dbReference>